<evidence type="ECO:0000313" key="6">
    <source>
        <dbReference type="Proteomes" id="UP000663834"/>
    </source>
</evidence>
<reference evidence="3" key="1">
    <citation type="submission" date="2021-02" db="EMBL/GenBank/DDBJ databases">
        <authorList>
            <person name="Nowell W R."/>
        </authorList>
    </citation>
    <scope>NUCLEOTIDE SEQUENCE</scope>
</reference>
<accession>A0A816B5D0</accession>
<comment type="caution">
    <text evidence="3">The sequence shown here is derived from an EMBL/GenBank/DDBJ whole genome shotgun (WGS) entry which is preliminary data.</text>
</comment>
<gene>
    <name evidence="5" type="ORF">BYL167_LOCUS40563</name>
    <name evidence="2" type="ORF">CJN711_LOCUS31411</name>
    <name evidence="4" type="ORF">GIL414_LOCUS33337</name>
    <name evidence="3" type="ORF">KQP761_LOCUS22903</name>
</gene>
<dbReference type="InterPro" id="IPR011009">
    <property type="entry name" value="Kinase-like_dom_sf"/>
</dbReference>
<evidence type="ECO:0000313" key="3">
    <source>
        <dbReference type="EMBL" id="CAF1606909.1"/>
    </source>
</evidence>
<dbReference type="AlphaFoldDB" id="A0A816B5D0"/>
<sequence length="300" mass="35323">LIRKYFNTVESSLKIKEEDIQSAFGILMLNLLNAFNDCTVLKYLDTHKSYCINGKFRPDCCFVYKNININILKEHKCLQDFVVCTGEFKKSNVTSETSIGQILHYLHLLSDIQNRKKMYGFLVSCKQITFYYVEKEYASNSYKYYQSQDLDLFNNYSETSSSADTMITNEEWKKIYLNQVTWKIFTNFLTMNDNFYEYTVLNIDPSIDLLYDRYNIRKKLGNGLTSMVYLLVKNENNSLNDDIKQCVMKISKSSLYTEYFLNEVTITNELKQLNSDKLNLFFQDILHYPPEGNICLLTFP</sequence>
<dbReference type="PROSITE" id="PS00107">
    <property type="entry name" value="PROTEIN_KINASE_ATP"/>
    <property type="match status" value="1"/>
</dbReference>
<dbReference type="Proteomes" id="UP000663855">
    <property type="component" value="Unassembled WGS sequence"/>
</dbReference>
<evidence type="ECO:0000313" key="4">
    <source>
        <dbReference type="EMBL" id="CAF4470914.1"/>
    </source>
</evidence>
<feature type="non-terminal residue" evidence="3">
    <location>
        <position position="1"/>
    </location>
</feature>
<dbReference type="EMBL" id="CAJOBJ010073613">
    <property type="protein sequence ID" value="CAF4470914.1"/>
    <property type="molecule type" value="Genomic_DNA"/>
</dbReference>
<dbReference type="InterPro" id="IPR017441">
    <property type="entry name" value="Protein_kinase_ATP_BS"/>
</dbReference>
<proteinExistence type="predicted"/>
<dbReference type="GO" id="GO:0005524">
    <property type="term" value="F:ATP binding"/>
    <property type="evidence" value="ECO:0007669"/>
    <property type="project" value="UniProtKB-UniRule"/>
</dbReference>
<dbReference type="EMBL" id="CAJOBH010100728">
    <property type="protein sequence ID" value="CAF4611513.1"/>
    <property type="molecule type" value="Genomic_DNA"/>
</dbReference>
<feature type="binding site" evidence="1">
    <location>
        <position position="249"/>
    </location>
    <ligand>
        <name>ATP</name>
        <dbReference type="ChEBI" id="CHEBI:30616"/>
    </ligand>
</feature>
<dbReference type="EMBL" id="CAJNOW010012159">
    <property type="protein sequence ID" value="CAF1606909.1"/>
    <property type="molecule type" value="Genomic_DNA"/>
</dbReference>
<protein>
    <submittedName>
        <fullName evidence="3">Uncharacterized protein</fullName>
    </submittedName>
</protein>
<dbReference type="EMBL" id="CAJNOV010014949">
    <property type="protein sequence ID" value="CAF1564477.1"/>
    <property type="molecule type" value="Genomic_DNA"/>
</dbReference>
<dbReference type="OrthoDB" id="10053719at2759"/>
<dbReference type="SUPFAM" id="SSF56112">
    <property type="entry name" value="Protein kinase-like (PK-like)"/>
    <property type="match status" value="1"/>
</dbReference>
<dbReference type="Proteomes" id="UP000681720">
    <property type="component" value="Unassembled WGS sequence"/>
</dbReference>
<keyword evidence="1" id="KW-0547">Nucleotide-binding</keyword>
<name>A0A816B5D0_9BILA</name>
<dbReference type="Proteomes" id="UP000663834">
    <property type="component" value="Unassembled WGS sequence"/>
</dbReference>
<evidence type="ECO:0000313" key="5">
    <source>
        <dbReference type="EMBL" id="CAF4611513.1"/>
    </source>
</evidence>
<evidence type="ECO:0000313" key="2">
    <source>
        <dbReference type="EMBL" id="CAF1564477.1"/>
    </source>
</evidence>
<organism evidence="3 6">
    <name type="scientific">Rotaria magnacalcarata</name>
    <dbReference type="NCBI Taxonomy" id="392030"/>
    <lineage>
        <taxon>Eukaryota</taxon>
        <taxon>Metazoa</taxon>
        <taxon>Spiralia</taxon>
        <taxon>Gnathifera</taxon>
        <taxon>Rotifera</taxon>
        <taxon>Eurotatoria</taxon>
        <taxon>Bdelloidea</taxon>
        <taxon>Philodinida</taxon>
        <taxon>Philodinidae</taxon>
        <taxon>Rotaria</taxon>
    </lineage>
</organism>
<evidence type="ECO:0000256" key="1">
    <source>
        <dbReference type="PROSITE-ProRule" id="PRU10141"/>
    </source>
</evidence>
<dbReference type="Proteomes" id="UP000681967">
    <property type="component" value="Unassembled WGS sequence"/>
</dbReference>
<keyword evidence="1" id="KW-0067">ATP-binding</keyword>